<feature type="binding site" evidence="10">
    <location>
        <position position="172"/>
    </location>
    <ligand>
        <name>2-[(2R,5Z)-2-carboxy-4-methylthiazol-5(2H)-ylidene]ethyl phosphate</name>
        <dbReference type="ChEBI" id="CHEBI:62899"/>
    </ligand>
</feature>
<dbReference type="RefSeq" id="WP_173080936.1">
    <property type="nucleotide sequence ID" value="NZ_BLTE01000001.1"/>
</dbReference>
<dbReference type="InterPro" id="IPR034291">
    <property type="entry name" value="TMP_synthase"/>
</dbReference>
<feature type="binding site" evidence="10">
    <location>
        <begin position="192"/>
        <end position="193"/>
    </location>
    <ligand>
        <name>2-[(2R,5Z)-2-carboxy-4-methylthiazol-5(2H)-ylidene]ethyl phosphate</name>
        <dbReference type="ChEBI" id="CHEBI:62899"/>
    </ligand>
</feature>
<comment type="similarity">
    <text evidence="10 11">Belongs to the thiamine-phosphate synthase family.</text>
</comment>
<dbReference type="PANTHER" id="PTHR20857">
    <property type="entry name" value="THIAMINE-PHOSPHATE PYROPHOSPHORYLASE"/>
    <property type="match status" value="1"/>
</dbReference>
<dbReference type="NCBIfam" id="TIGR00693">
    <property type="entry name" value="thiE"/>
    <property type="match status" value="1"/>
</dbReference>
<name>A0A6V8LIX2_9BACT</name>
<feature type="binding site" evidence="10">
    <location>
        <begin position="43"/>
        <end position="47"/>
    </location>
    <ligand>
        <name>4-amino-2-methyl-5-(diphosphooxymethyl)pyrimidine</name>
        <dbReference type="ChEBI" id="CHEBI:57841"/>
    </ligand>
</feature>
<dbReference type="SUPFAM" id="SSF51391">
    <property type="entry name" value="Thiamin phosphate synthase"/>
    <property type="match status" value="1"/>
</dbReference>
<evidence type="ECO:0000256" key="12">
    <source>
        <dbReference type="RuleBase" id="RU004253"/>
    </source>
</evidence>
<accession>A0A6V8LIX2</accession>
<dbReference type="EMBL" id="BLTE01000001">
    <property type="protein sequence ID" value="GFK92673.1"/>
    <property type="molecule type" value="Genomic_DNA"/>
</dbReference>
<dbReference type="GO" id="GO:0009228">
    <property type="term" value="P:thiamine biosynthetic process"/>
    <property type="evidence" value="ECO:0007669"/>
    <property type="project" value="UniProtKB-KW"/>
</dbReference>
<dbReference type="Gene3D" id="3.20.20.70">
    <property type="entry name" value="Aldolase class I"/>
    <property type="match status" value="1"/>
</dbReference>
<dbReference type="GO" id="GO:0009229">
    <property type="term" value="P:thiamine diphosphate biosynthetic process"/>
    <property type="evidence" value="ECO:0007669"/>
    <property type="project" value="UniProtKB-UniRule"/>
</dbReference>
<dbReference type="InterPro" id="IPR036206">
    <property type="entry name" value="ThiamineP_synth_sf"/>
</dbReference>
<reference evidence="14 15" key="2">
    <citation type="submission" date="2020-05" db="EMBL/GenBank/DDBJ databases">
        <title>Draft genome sequence of Desulfovibrio sp. strainFSS-1.</title>
        <authorList>
            <person name="Shimoshige H."/>
            <person name="Kobayashi H."/>
            <person name="Maekawa T."/>
        </authorList>
    </citation>
    <scope>NUCLEOTIDE SEQUENCE [LARGE SCALE GENOMIC DNA]</scope>
    <source>
        <strain evidence="14 15">SIID29052-01</strain>
    </source>
</reference>
<comment type="cofactor">
    <cofactor evidence="10">
        <name>Mg(2+)</name>
        <dbReference type="ChEBI" id="CHEBI:18420"/>
    </cofactor>
    <text evidence="10">Binds 1 Mg(2+) ion per subunit.</text>
</comment>
<dbReference type="FunFam" id="3.20.20.70:FF:000096">
    <property type="entry name" value="Thiamine-phosphate synthase"/>
    <property type="match status" value="1"/>
</dbReference>
<evidence type="ECO:0000256" key="6">
    <source>
        <dbReference type="ARBA" id="ARBA00022977"/>
    </source>
</evidence>
<keyword evidence="4 10" id="KW-0479">Metal-binding</keyword>
<protein>
    <recommendedName>
        <fullName evidence="10">Thiamine-phosphate synthase</fullName>
        <shortName evidence="10">TP synthase</shortName>
        <shortName evidence="10">TPS</shortName>
        <ecNumber evidence="10">2.5.1.3</ecNumber>
    </recommendedName>
    <alternativeName>
        <fullName evidence="10">Thiamine-phosphate pyrophosphorylase</fullName>
        <shortName evidence="10">TMP pyrophosphorylase</shortName>
        <shortName evidence="10">TMP-PPase</shortName>
    </alternativeName>
</protein>
<evidence type="ECO:0000256" key="8">
    <source>
        <dbReference type="ARBA" id="ARBA00047851"/>
    </source>
</evidence>
<dbReference type="InterPro" id="IPR013785">
    <property type="entry name" value="Aldolase_TIM"/>
</dbReference>
<evidence type="ECO:0000256" key="9">
    <source>
        <dbReference type="ARBA" id="ARBA00047883"/>
    </source>
</evidence>
<comment type="catalytic activity">
    <reaction evidence="8 10 11">
        <text>2-(2-carboxy-4-methylthiazol-5-yl)ethyl phosphate + 4-amino-2-methyl-5-(diphosphooxymethyl)pyrimidine + 2 H(+) = thiamine phosphate + CO2 + diphosphate</text>
        <dbReference type="Rhea" id="RHEA:47848"/>
        <dbReference type="ChEBI" id="CHEBI:15378"/>
        <dbReference type="ChEBI" id="CHEBI:16526"/>
        <dbReference type="ChEBI" id="CHEBI:33019"/>
        <dbReference type="ChEBI" id="CHEBI:37575"/>
        <dbReference type="ChEBI" id="CHEBI:57841"/>
        <dbReference type="ChEBI" id="CHEBI:62890"/>
        <dbReference type="EC" id="2.5.1.3"/>
    </reaction>
</comment>
<evidence type="ECO:0000256" key="5">
    <source>
        <dbReference type="ARBA" id="ARBA00022842"/>
    </source>
</evidence>
<comment type="function">
    <text evidence="1 10">Condenses 4-methyl-5-(beta-hydroxyethyl)thiazole monophosphate (THZ-P) and 2-methyl-4-amino-5-hydroxymethyl pyrimidine pyrophosphate (HMP-PP) to form thiamine monophosphate (TMP).</text>
</comment>
<comment type="catalytic activity">
    <reaction evidence="7 10 11">
        <text>4-methyl-5-(2-phosphooxyethyl)-thiazole + 4-amino-2-methyl-5-(diphosphooxymethyl)pyrimidine + H(+) = thiamine phosphate + diphosphate</text>
        <dbReference type="Rhea" id="RHEA:22328"/>
        <dbReference type="ChEBI" id="CHEBI:15378"/>
        <dbReference type="ChEBI" id="CHEBI:33019"/>
        <dbReference type="ChEBI" id="CHEBI:37575"/>
        <dbReference type="ChEBI" id="CHEBI:57841"/>
        <dbReference type="ChEBI" id="CHEBI:58296"/>
        <dbReference type="EC" id="2.5.1.3"/>
    </reaction>
</comment>
<organism evidence="14 15">
    <name type="scientific">Fundidesulfovibrio magnetotacticus</name>
    <dbReference type="NCBI Taxonomy" id="2730080"/>
    <lineage>
        <taxon>Bacteria</taxon>
        <taxon>Pseudomonadati</taxon>
        <taxon>Thermodesulfobacteriota</taxon>
        <taxon>Desulfovibrionia</taxon>
        <taxon>Desulfovibrionales</taxon>
        <taxon>Desulfovibrionaceae</taxon>
        <taxon>Fundidesulfovibrio</taxon>
    </lineage>
</organism>
<keyword evidence="6 10" id="KW-0784">Thiamine biosynthesis</keyword>
<keyword evidence="3 10" id="KW-0808">Transferase</keyword>
<evidence type="ECO:0000259" key="13">
    <source>
        <dbReference type="Pfam" id="PF02581"/>
    </source>
</evidence>
<evidence type="ECO:0000256" key="7">
    <source>
        <dbReference type="ARBA" id="ARBA00047334"/>
    </source>
</evidence>
<feature type="binding site" evidence="10">
    <location>
        <position position="95"/>
    </location>
    <ligand>
        <name>Mg(2+)</name>
        <dbReference type="ChEBI" id="CHEBI:18420"/>
    </ligand>
</feature>
<feature type="binding site" evidence="10">
    <location>
        <position position="114"/>
    </location>
    <ligand>
        <name>4-amino-2-methyl-5-(diphosphooxymethyl)pyrimidine</name>
        <dbReference type="ChEBI" id="CHEBI:57841"/>
    </ligand>
</feature>
<dbReference type="GO" id="GO:0000287">
    <property type="term" value="F:magnesium ion binding"/>
    <property type="evidence" value="ECO:0007669"/>
    <property type="project" value="UniProtKB-UniRule"/>
</dbReference>
<evidence type="ECO:0000256" key="10">
    <source>
        <dbReference type="HAMAP-Rule" id="MF_00097"/>
    </source>
</evidence>
<dbReference type="EC" id="2.5.1.3" evidence="10"/>
<dbReference type="GO" id="GO:0005737">
    <property type="term" value="C:cytoplasm"/>
    <property type="evidence" value="ECO:0007669"/>
    <property type="project" value="TreeGrafter"/>
</dbReference>
<dbReference type="InterPro" id="IPR022998">
    <property type="entry name" value="ThiamineP_synth_TenI"/>
</dbReference>
<feature type="binding site" evidence="10">
    <location>
        <position position="144"/>
    </location>
    <ligand>
        <name>4-amino-2-methyl-5-(diphosphooxymethyl)pyrimidine</name>
        <dbReference type="ChEBI" id="CHEBI:57841"/>
    </ligand>
</feature>
<evidence type="ECO:0000256" key="11">
    <source>
        <dbReference type="RuleBase" id="RU003826"/>
    </source>
</evidence>
<keyword evidence="15" id="KW-1185">Reference proteome</keyword>
<dbReference type="Pfam" id="PF02581">
    <property type="entry name" value="TMP-TENI"/>
    <property type="match status" value="1"/>
</dbReference>
<evidence type="ECO:0000256" key="3">
    <source>
        <dbReference type="ARBA" id="ARBA00022679"/>
    </source>
</evidence>
<comment type="pathway">
    <text evidence="2 10 12">Cofactor biosynthesis; thiamine diphosphate biosynthesis; thiamine phosphate from 4-amino-2-methyl-5-diphosphomethylpyrimidine and 4-methyl-5-(2-phosphoethyl)-thiazole: step 1/1.</text>
</comment>
<evidence type="ECO:0000313" key="14">
    <source>
        <dbReference type="EMBL" id="GFK92673.1"/>
    </source>
</evidence>
<dbReference type="PANTHER" id="PTHR20857:SF15">
    <property type="entry name" value="THIAMINE-PHOSPHATE SYNTHASE"/>
    <property type="match status" value="1"/>
</dbReference>
<gene>
    <name evidence="10 14" type="primary">thiE</name>
    <name evidence="14" type="ORF">NNJEOMEG_00499</name>
</gene>
<feature type="binding site" evidence="10">
    <location>
        <position position="76"/>
    </location>
    <ligand>
        <name>Mg(2+)</name>
        <dbReference type="ChEBI" id="CHEBI:18420"/>
    </ligand>
</feature>
<dbReference type="GO" id="GO:0004789">
    <property type="term" value="F:thiamine-phosphate diphosphorylase activity"/>
    <property type="evidence" value="ECO:0007669"/>
    <property type="project" value="UniProtKB-UniRule"/>
</dbReference>
<dbReference type="CDD" id="cd00564">
    <property type="entry name" value="TMP_TenI"/>
    <property type="match status" value="1"/>
</dbReference>
<feature type="binding site" evidence="10">
    <location>
        <position position="75"/>
    </location>
    <ligand>
        <name>4-amino-2-methyl-5-(diphosphooxymethyl)pyrimidine</name>
        <dbReference type="ChEBI" id="CHEBI:57841"/>
    </ligand>
</feature>
<comment type="catalytic activity">
    <reaction evidence="9 10 11">
        <text>2-[(2R,5Z)-2-carboxy-4-methylthiazol-5(2H)-ylidene]ethyl phosphate + 4-amino-2-methyl-5-(diphosphooxymethyl)pyrimidine + 2 H(+) = thiamine phosphate + CO2 + diphosphate</text>
        <dbReference type="Rhea" id="RHEA:47844"/>
        <dbReference type="ChEBI" id="CHEBI:15378"/>
        <dbReference type="ChEBI" id="CHEBI:16526"/>
        <dbReference type="ChEBI" id="CHEBI:33019"/>
        <dbReference type="ChEBI" id="CHEBI:37575"/>
        <dbReference type="ChEBI" id="CHEBI:57841"/>
        <dbReference type="ChEBI" id="CHEBI:62899"/>
        <dbReference type="EC" id="2.5.1.3"/>
    </reaction>
</comment>
<feature type="domain" description="Thiamine phosphate synthase/TenI" evidence="13">
    <location>
        <begin position="13"/>
        <end position="195"/>
    </location>
</feature>
<evidence type="ECO:0000256" key="1">
    <source>
        <dbReference type="ARBA" id="ARBA00003814"/>
    </source>
</evidence>
<sequence>MIEAMKNFLAGGIYAILSEEHSLGRSNLEVAESILKAGVRVLQYREKNKKAGAMLEECLALRELTRAHGATFIVNDHVDLALLCHADGVHVGQEDLPPAAVRRLLGPERIVGLSTHGPSQARAAQSSGVVDYIGVGPIFATKTKKDVCDPVGLDYLRYVVEKIELPFVAIGGVKEHNIAQVRACGARMVCLVTEIVGAEDVESRVRSLAAALRA</sequence>
<evidence type="ECO:0000256" key="4">
    <source>
        <dbReference type="ARBA" id="ARBA00022723"/>
    </source>
</evidence>
<proteinExistence type="inferred from homology"/>
<dbReference type="HAMAP" id="MF_00097">
    <property type="entry name" value="TMP_synthase"/>
    <property type="match status" value="1"/>
</dbReference>
<reference evidence="14 15" key="1">
    <citation type="submission" date="2020-04" db="EMBL/GenBank/DDBJ databases">
        <authorList>
            <consortium name="Desulfovibrio sp. FSS-1 genome sequencing consortium"/>
            <person name="Shimoshige H."/>
            <person name="Kobayashi H."/>
            <person name="Maekawa T."/>
        </authorList>
    </citation>
    <scope>NUCLEOTIDE SEQUENCE [LARGE SCALE GENOMIC DNA]</scope>
    <source>
        <strain evidence="14 15">SIID29052-01</strain>
    </source>
</reference>
<dbReference type="AlphaFoldDB" id="A0A6V8LIX2"/>
<keyword evidence="5 10" id="KW-0460">Magnesium</keyword>
<comment type="caution">
    <text evidence="14">The sequence shown here is derived from an EMBL/GenBank/DDBJ whole genome shotgun (WGS) entry which is preliminary data.</text>
</comment>
<dbReference type="UniPathway" id="UPA00060">
    <property type="reaction ID" value="UER00141"/>
</dbReference>
<evidence type="ECO:0000256" key="2">
    <source>
        <dbReference type="ARBA" id="ARBA00005165"/>
    </source>
</evidence>
<dbReference type="Proteomes" id="UP000494245">
    <property type="component" value="Unassembled WGS sequence"/>
</dbReference>
<feature type="binding site" evidence="10">
    <location>
        <begin position="141"/>
        <end position="143"/>
    </location>
    <ligand>
        <name>2-[(2R,5Z)-2-carboxy-4-methylthiazol-5(2H)-ylidene]ethyl phosphate</name>
        <dbReference type="ChEBI" id="CHEBI:62899"/>
    </ligand>
</feature>
<evidence type="ECO:0000313" key="15">
    <source>
        <dbReference type="Proteomes" id="UP000494245"/>
    </source>
</evidence>